<evidence type="ECO:0000313" key="13">
    <source>
        <dbReference type="Ensembl" id="ENSAMXP00005010461.1"/>
    </source>
</evidence>
<reference evidence="13" key="1">
    <citation type="submission" date="2025-08" db="UniProtKB">
        <authorList>
            <consortium name="Ensembl"/>
        </authorList>
    </citation>
    <scope>IDENTIFICATION</scope>
</reference>
<comment type="function">
    <text evidence="1">Dynein-attachment factor required for cilia motility.</text>
</comment>
<name>A0A8B9HC71_ASTMX</name>
<dbReference type="InterPro" id="IPR025986">
    <property type="entry name" value="RPAP3-like_C"/>
</dbReference>
<evidence type="ECO:0000256" key="5">
    <source>
        <dbReference type="ARBA" id="ARBA00022490"/>
    </source>
</evidence>
<evidence type="ECO:0000256" key="10">
    <source>
        <dbReference type="ARBA" id="ARBA00049986"/>
    </source>
</evidence>
<evidence type="ECO:0000313" key="14">
    <source>
        <dbReference type="Proteomes" id="UP000694621"/>
    </source>
</evidence>
<evidence type="ECO:0000256" key="7">
    <source>
        <dbReference type="ARBA" id="ARBA00022846"/>
    </source>
</evidence>
<dbReference type="InterPro" id="IPR042422">
    <property type="entry name" value="CC103"/>
</dbReference>
<dbReference type="GO" id="GO:0036159">
    <property type="term" value="P:inner dynein arm assembly"/>
    <property type="evidence" value="ECO:0007669"/>
    <property type="project" value="TreeGrafter"/>
</dbReference>
<keyword evidence="6" id="KW-0970">Cilium biogenesis/degradation</keyword>
<organism evidence="13 14">
    <name type="scientific">Astyanax mexicanus</name>
    <name type="common">Blind cave fish</name>
    <name type="synonym">Astyanax fasciatus mexicanus</name>
    <dbReference type="NCBI Taxonomy" id="7994"/>
    <lineage>
        <taxon>Eukaryota</taxon>
        <taxon>Metazoa</taxon>
        <taxon>Chordata</taxon>
        <taxon>Craniata</taxon>
        <taxon>Vertebrata</taxon>
        <taxon>Euteleostomi</taxon>
        <taxon>Actinopterygii</taxon>
        <taxon>Neopterygii</taxon>
        <taxon>Teleostei</taxon>
        <taxon>Ostariophysi</taxon>
        <taxon>Characiformes</taxon>
        <taxon>Characoidei</taxon>
        <taxon>Acestrorhamphidae</taxon>
        <taxon>Acestrorhamphinae</taxon>
        <taxon>Astyanax</taxon>
    </lineage>
</organism>
<dbReference type="AlphaFoldDB" id="A0A8B9HC71"/>
<dbReference type="Pfam" id="PF13877">
    <property type="entry name" value="RPAP3_C"/>
    <property type="match status" value="1"/>
</dbReference>
<dbReference type="GO" id="GO:0036157">
    <property type="term" value="C:outer dynein arm"/>
    <property type="evidence" value="ECO:0007669"/>
    <property type="project" value="InterPro"/>
</dbReference>
<feature type="domain" description="Dynein attachment factor N-terminal" evidence="12">
    <location>
        <begin position="7"/>
        <end position="50"/>
    </location>
</feature>
<dbReference type="Proteomes" id="UP000694621">
    <property type="component" value="Unplaced"/>
</dbReference>
<keyword evidence="8" id="KW-0969">Cilium</keyword>
<evidence type="ECO:0000256" key="2">
    <source>
        <dbReference type="ARBA" id="ARBA00004230"/>
    </source>
</evidence>
<evidence type="ECO:0000256" key="6">
    <source>
        <dbReference type="ARBA" id="ARBA00022794"/>
    </source>
</evidence>
<feature type="domain" description="RNA-polymerase II-associated protein 3-like C-terminal" evidence="11">
    <location>
        <begin position="86"/>
        <end position="176"/>
    </location>
</feature>
<keyword evidence="5" id="KW-0963">Cytoplasm</keyword>
<evidence type="ECO:0000256" key="4">
    <source>
        <dbReference type="ARBA" id="ARBA00011738"/>
    </source>
</evidence>
<evidence type="ECO:0000259" key="11">
    <source>
        <dbReference type="Pfam" id="PF13877"/>
    </source>
</evidence>
<dbReference type="GO" id="GO:0031514">
    <property type="term" value="C:motile cilium"/>
    <property type="evidence" value="ECO:0007669"/>
    <property type="project" value="UniProtKB-SubCell"/>
</dbReference>
<evidence type="ECO:0000256" key="8">
    <source>
        <dbReference type="ARBA" id="ARBA00023069"/>
    </source>
</evidence>
<dbReference type="Pfam" id="PF15867">
    <property type="entry name" value="Dynein_attach_N"/>
    <property type="match status" value="1"/>
</dbReference>
<dbReference type="PANTHER" id="PTHR28572:SF1">
    <property type="entry name" value="COILED-COIL DOMAIN-CONTAINING PROTEIN 103"/>
    <property type="match status" value="1"/>
</dbReference>
<comment type="subunit">
    <text evidence="4">Homodimer.</text>
</comment>
<proteinExistence type="inferred from homology"/>
<dbReference type="GO" id="GO:0005576">
    <property type="term" value="C:extracellular region"/>
    <property type="evidence" value="ECO:0007669"/>
    <property type="project" value="GOC"/>
</dbReference>
<dbReference type="PANTHER" id="PTHR28572">
    <property type="entry name" value="COILED-COIL DOMAIN-CONTAINING PROTEIN 103"/>
    <property type="match status" value="1"/>
</dbReference>
<comment type="subcellular location">
    <subcellularLocation>
        <location evidence="2">Cell projection</location>
        <location evidence="2">Cilium</location>
        <location evidence="2">Flagellum</location>
    </subcellularLocation>
    <subcellularLocation>
        <location evidence="3">Cytoplasm</location>
    </subcellularLocation>
</comment>
<keyword evidence="9" id="KW-0966">Cell projection</keyword>
<evidence type="ECO:0000259" key="12">
    <source>
        <dbReference type="Pfam" id="PF15867"/>
    </source>
</evidence>
<dbReference type="InterPro" id="IPR031733">
    <property type="entry name" value="Dynein_attach_N"/>
</dbReference>
<dbReference type="GO" id="GO:0007368">
    <property type="term" value="P:determination of left/right symmetry"/>
    <property type="evidence" value="ECO:0007669"/>
    <property type="project" value="TreeGrafter"/>
</dbReference>
<evidence type="ECO:0000256" key="9">
    <source>
        <dbReference type="ARBA" id="ARBA00023273"/>
    </source>
</evidence>
<dbReference type="Ensembl" id="ENSAMXT00005011638.1">
    <property type="protein sequence ID" value="ENSAMXP00005010461.1"/>
    <property type="gene ID" value="ENSAMXG00005005837.1"/>
</dbReference>
<protein>
    <submittedName>
        <fullName evidence="13">Coiled-coil domain containing 103</fullName>
    </submittedName>
</protein>
<evidence type="ECO:0000256" key="3">
    <source>
        <dbReference type="ARBA" id="ARBA00004496"/>
    </source>
</evidence>
<accession>A0A8B9HC71</accession>
<comment type="similarity">
    <text evidence="10">Belongs to the DNAAF19/PR46b family.</text>
</comment>
<evidence type="ECO:0000256" key="1">
    <source>
        <dbReference type="ARBA" id="ARBA00004048"/>
    </source>
</evidence>
<dbReference type="GO" id="GO:0003351">
    <property type="term" value="P:epithelial cilium movement involved in extracellular fluid movement"/>
    <property type="evidence" value="ECO:0007669"/>
    <property type="project" value="TreeGrafter"/>
</dbReference>
<sequence length="227" mass="25260">MDNSGIIDFSALERELQAAVEADEKYHRENEAKFRAVQQNVATYEEFSVITIVTTAVNKMFFLPNTIITTITTTATSTITALSDFQPRTSSEFMRDWRRLDGGSLEKYGLLLRLGGGVLQGVFSAEVGFGLLGEFLVIISECLQSGDEAAVIGLLEGLSKTGRFGLNVSLLSKAEKEACRELFCRLWKTVEVDCTSHQIQDKPSEESNRHHIIKCLMDKYGICEIMS</sequence>
<keyword evidence="7" id="KW-0282">Flagellum</keyword>